<name>A0A2K9MII9_9RHOB</name>
<gene>
    <name evidence="2" type="ORF">CYR75_00905</name>
</gene>
<feature type="region of interest" description="Disordered" evidence="1">
    <location>
        <begin position="159"/>
        <end position="191"/>
    </location>
</feature>
<dbReference type="OrthoDB" id="9105952at2"/>
<accession>A0A2K9MII9</accession>
<evidence type="ECO:0000313" key="3">
    <source>
        <dbReference type="Proteomes" id="UP000234882"/>
    </source>
</evidence>
<feature type="compositionally biased region" description="Basic residues" evidence="1">
    <location>
        <begin position="173"/>
        <end position="182"/>
    </location>
</feature>
<proteinExistence type="predicted"/>
<dbReference type="KEGG" id="paru:CYR75_00905"/>
<dbReference type="AlphaFoldDB" id="A0A2K9MII9"/>
<dbReference type="Proteomes" id="UP000234882">
    <property type="component" value="Chromosome"/>
</dbReference>
<dbReference type="RefSeq" id="WP_101500791.1">
    <property type="nucleotide sequence ID" value="NZ_CP025583.1"/>
</dbReference>
<dbReference type="EMBL" id="CP025583">
    <property type="protein sequence ID" value="AUM75449.1"/>
    <property type="molecule type" value="Genomic_DNA"/>
</dbReference>
<keyword evidence="3" id="KW-1185">Reference proteome</keyword>
<evidence type="ECO:0000256" key="1">
    <source>
        <dbReference type="SAM" id="MobiDB-lite"/>
    </source>
</evidence>
<evidence type="ECO:0000313" key="2">
    <source>
        <dbReference type="EMBL" id="AUM75449.1"/>
    </source>
</evidence>
<organism evidence="2 3">
    <name type="scientific">Paracoccus jeotgali</name>
    <dbReference type="NCBI Taxonomy" id="2065379"/>
    <lineage>
        <taxon>Bacteria</taxon>
        <taxon>Pseudomonadati</taxon>
        <taxon>Pseudomonadota</taxon>
        <taxon>Alphaproteobacteria</taxon>
        <taxon>Rhodobacterales</taxon>
        <taxon>Paracoccaceae</taxon>
        <taxon>Paracoccus</taxon>
    </lineage>
</organism>
<sequence>MTDGPLRNAELSGRWKQYGKDLVSDAATADERIVQACDSMVGDLDVSEVRSLLSAIKRHAERPQMDLDVTSSMETLFESGQKPPLTDMLRKHLMANLHDRMPLDTALDQALQSTVVDWIGMTKNRLDEECIRARDLGDMNREDYRKGIERNAETFAGIDRNGLRDALTSGNKRAFKQAQRKKTGVDEGPDE</sequence>
<protein>
    <submittedName>
        <fullName evidence="2">Uncharacterized protein</fullName>
    </submittedName>
</protein>
<reference evidence="3" key="1">
    <citation type="submission" date="2017-12" db="EMBL/GenBank/DDBJ databases">
        <title>Genomic analysis of Paracoccus sp. CBA4604.</title>
        <authorList>
            <person name="Roh S.W."/>
            <person name="Kim J.Y."/>
            <person name="Kim J.S."/>
        </authorList>
    </citation>
    <scope>NUCLEOTIDE SEQUENCE [LARGE SCALE GENOMIC DNA]</scope>
    <source>
        <strain evidence="3">CBA4604</strain>
    </source>
</reference>